<dbReference type="HAMAP" id="MF_01579">
    <property type="entry name" value="16SrRNA_methyltr_F"/>
    <property type="match status" value="1"/>
</dbReference>
<comment type="caution">
    <text evidence="11">The sequence shown here is derived from an EMBL/GenBank/DDBJ whole genome shotgun (WGS) entry which is preliminary data.</text>
</comment>
<comment type="catalytic activity">
    <reaction evidence="8">
        <text>cytidine(1407) in 16S rRNA + S-adenosyl-L-methionine = 5-methylcytidine(1407) in 16S rRNA + S-adenosyl-L-homocysteine + H(+)</text>
        <dbReference type="Rhea" id="RHEA:42756"/>
        <dbReference type="Rhea" id="RHEA-COMP:10223"/>
        <dbReference type="Rhea" id="RHEA-COMP:10224"/>
        <dbReference type="ChEBI" id="CHEBI:15378"/>
        <dbReference type="ChEBI" id="CHEBI:57856"/>
        <dbReference type="ChEBI" id="CHEBI:59789"/>
        <dbReference type="ChEBI" id="CHEBI:74483"/>
        <dbReference type="ChEBI" id="CHEBI:82748"/>
        <dbReference type="EC" id="2.1.1.178"/>
    </reaction>
</comment>
<keyword evidence="5 8" id="KW-0808">Transferase</keyword>
<evidence type="ECO:0000256" key="1">
    <source>
        <dbReference type="ARBA" id="ARBA00007494"/>
    </source>
</evidence>
<keyword evidence="4 8" id="KW-0489">Methyltransferase</keyword>
<keyword evidence="3 8" id="KW-0698">rRNA processing</keyword>
<feature type="binding site" evidence="8 9">
    <location>
        <position position="144"/>
    </location>
    <ligand>
        <name>S-adenosyl-L-methionine</name>
        <dbReference type="ChEBI" id="CHEBI:59789"/>
    </ligand>
</feature>
<sequence>MAQIKQEFLNSISEILPSHLSLEEFAHFNSQPLRPAIRVNTLKTDPASFIAAMTPKGWHFDPIPWCHEGFWLTREDESVQLGNTLEHLAGLFYIQEASSMMPPVALAALVDRVDTLLDMAAAPGSKTTQMAAWMENHGLLMANEYSSSRLKGLHANLTRMGVSNAILTHFDARVFGATLPEAFDAILLDAPCSGEGTLRKDPDALNNWSLASVESIAAMQRELIESGFQALKTGGVLIYSTCTLNRRENQEVCRHLKASHGDAVEYVDLSRLFDGADKAVTEEGFLHIWPQLYDSEGFFVAALRKVGPVAGEHRTPRLGRFPFVPAPGKQVQALTDHLKSRFGITLPRTTLMARDKELWLFPEGSDRFIPAIRMQRLGIRLAEEAKHGFRISHEALMLLGAEACKAVELDDDQAVTYLMGRDLPMDNGAKAKGEVLVRWRGTPLGQAKWVGNKLKNSLPRDLVRDNVAKI</sequence>
<dbReference type="CDD" id="cd02440">
    <property type="entry name" value="AdoMet_MTases"/>
    <property type="match status" value="1"/>
</dbReference>
<dbReference type="NCBIfam" id="TIGR00446">
    <property type="entry name" value="nop2p"/>
    <property type="match status" value="1"/>
</dbReference>
<feature type="active site" description="Nucleophile" evidence="8 9">
    <location>
        <position position="242"/>
    </location>
</feature>
<name>A0A4U1BH99_9GAMM</name>
<dbReference type="Proteomes" id="UP000305674">
    <property type="component" value="Unassembled WGS sequence"/>
</dbReference>
<dbReference type="InterPro" id="IPR049560">
    <property type="entry name" value="MeTrfase_RsmB-F_NOP2_cat"/>
</dbReference>
<evidence type="ECO:0000256" key="8">
    <source>
        <dbReference type="HAMAP-Rule" id="MF_01579"/>
    </source>
</evidence>
<dbReference type="Pfam" id="PF01189">
    <property type="entry name" value="Methyltr_RsmB-F"/>
    <property type="match status" value="1"/>
</dbReference>
<evidence type="ECO:0000256" key="7">
    <source>
        <dbReference type="ARBA" id="ARBA00022884"/>
    </source>
</evidence>
<evidence type="ECO:0000256" key="9">
    <source>
        <dbReference type="PROSITE-ProRule" id="PRU01023"/>
    </source>
</evidence>
<dbReference type="InterPro" id="IPR027391">
    <property type="entry name" value="Nol1_Nop2_Fmu_2"/>
</dbReference>
<organism evidence="11 12">
    <name type="scientific">Ferrimonas sediminicola</name>
    <dbReference type="NCBI Taxonomy" id="2569538"/>
    <lineage>
        <taxon>Bacteria</taxon>
        <taxon>Pseudomonadati</taxon>
        <taxon>Pseudomonadota</taxon>
        <taxon>Gammaproteobacteria</taxon>
        <taxon>Alteromonadales</taxon>
        <taxon>Ferrimonadaceae</taxon>
        <taxon>Ferrimonas</taxon>
    </lineage>
</organism>
<dbReference type="InterPro" id="IPR023267">
    <property type="entry name" value="RCMT"/>
</dbReference>
<evidence type="ECO:0000256" key="3">
    <source>
        <dbReference type="ARBA" id="ARBA00022552"/>
    </source>
</evidence>
<keyword evidence="6 8" id="KW-0949">S-adenosyl-L-methionine</keyword>
<dbReference type="InterPro" id="IPR031341">
    <property type="entry name" value="Methyltr_RsmF_N"/>
</dbReference>
<dbReference type="InterPro" id="IPR029063">
    <property type="entry name" value="SAM-dependent_MTases_sf"/>
</dbReference>
<keyword evidence="2 8" id="KW-0963">Cytoplasm</keyword>
<evidence type="ECO:0000256" key="6">
    <source>
        <dbReference type="ARBA" id="ARBA00022691"/>
    </source>
</evidence>
<dbReference type="Pfam" id="PF13636">
    <property type="entry name" value="Methyltranf_PUA"/>
    <property type="match status" value="1"/>
</dbReference>
<proteinExistence type="inferred from homology"/>
<dbReference type="PANTHER" id="PTHR22807">
    <property type="entry name" value="NOP2 YEAST -RELATED NOL1/NOP2/FMU SUN DOMAIN-CONTAINING"/>
    <property type="match status" value="1"/>
</dbReference>
<feature type="binding site" evidence="8 9">
    <location>
        <position position="189"/>
    </location>
    <ligand>
        <name>S-adenosyl-L-methionine</name>
        <dbReference type="ChEBI" id="CHEBI:59789"/>
    </ligand>
</feature>
<feature type="domain" description="SAM-dependent MTase RsmB/NOP-type" evidence="10">
    <location>
        <begin position="25"/>
        <end position="306"/>
    </location>
</feature>
<evidence type="ECO:0000256" key="5">
    <source>
        <dbReference type="ARBA" id="ARBA00022679"/>
    </source>
</evidence>
<evidence type="ECO:0000259" key="10">
    <source>
        <dbReference type="PROSITE" id="PS51686"/>
    </source>
</evidence>
<dbReference type="GO" id="GO:0009383">
    <property type="term" value="F:rRNA (cytosine-C5-)-methyltransferase activity"/>
    <property type="evidence" value="ECO:0007669"/>
    <property type="project" value="TreeGrafter"/>
</dbReference>
<evidence type="ECO:0000313" key="11">
    <source>
        <dbReference type="EMBL" id="TKB50407.1"/>
    </source>
</evidence>
<dbReference type="GO" id="GO:0005737">
    <property type="term" value="C:cytoplasm"/>
    <property type="evidence" value="ECO:0007669"/>
    <property type="project" value="UniProtKB-SubCell"/>
</dbReference>
<gene>
    <name evidence="8 11" type="primary">rsmF</name>
    <name evidence="11" type="ORF">FCL40_04430</name>
</gene>
<dbReference type="GO" id="GO:0003723">
    <property type="term" value="F:RNA binding"/>
    <property type="evidence" value="ECO:0007669"/>
    <property type="project" value="UniProtKB-UniRule"/>
</dbReference>
<comment type="subcellular location">
    <subcellularLocation>
        <location evidence="8">Cytoplasm</location>
    </subcellularLocation>
</comment>
<dbReference type="PRINTS" id="PR02008">
    <property type="entry name" value="RCMTFAMILY"/>
</dbReference>
<dbReference type="PROSITE" id="PS51686">
    <property type="entry name" value="SAM_MT_RSMB_NOP"/>
    <property type="match status" value="1"/>
</dbReference>
<dbReference type="SUPFAM" id="SSF53335">
    <property type="entry name" value="S-adenosyl-L-methionine-dependent methyltransferases"/>
    <property type="match status" value="1"/>
</dbReference>
<feature type="binding site" evidence="8 9">
    <location>
        <begin position="120"/>
        <end position="126"/>
    </location>
    <ligand>
        <name>S-adenosyl-L-methionine</name>
        <dbReference type="ChEBI" id="CHEBI:59789"/>
    </ligand>
</feature>
<dbReference type="EMBL" id="SWCI01000002">
    <property type="protein sequence ID" value="TKB50407.1"/>
    <property type="molecule type" value="Genomic_DNA"/>
</dbReference>
<dbReference type="PROSITE" id="PS01153">
    <property type="entry name" value="NOL1_NOP2_SUN"/>
    <property type="match status" value="1"/>
</dbReference>
<dbReference type="InterPro" id="IPR001678">
    <property type="entry name" value="MeTrfase_RsmB-F_NOP2_dom"/>
</dbReference>
<dbReference type="Pfam" id="PF21150">
    <property type="entry name" value="YebU_pre-PUA_dom"/>
    <property type="match status" value="1"/>
</dbReference>
<dbReference type="InterPro" id="IPR018314">
    <property type="entry name" value="RsmB/NOL1/NOP2-like_CS"/>
</dbReference>
<dbReference type="InterPro" id="IPR048457">
    <property type="entry name" value="YebU_pre-PUA_dom"/>
</dbReference>
<keyword evidence="12" id="KW-1185">Reference proteome</keyword>
<evidence type="ECO:0000256" key="2">
    <source>
        <dbReference type="ARBA" id="ARBA00022490"/>
    </source>
</evidence>
<dbReference type="AlphaFoldDB" id="A0A4U1BH99"/>
<feature type="binding site" evidence="8 9">
    <location>
        <position position="171"/>
    </location>
    <ligand>
        <name>S-adenosyl-L-methionine</name>
        <dbReference type="ChEBI" id="CHEBI:59789"/>
    </ligand>
</feature>
<comment type="similarity">
    <text evidence="1 8 9">Belongs to the class I-like SAM-binding methyltransferase superfamily. RsmB/NOP family.</text>
</comment>
<dbReference type="OrthoDB" id="9810297at2"/>
<dbReference type="InterPro" id="IPR011023">
    <property type="entry name" value="Nop2p"/>
</dbReference>
<dbReference type="Gene3D" id="3.10.450.720">
    <property type="match status" value="1"/>
</dbReference>
<dbReference type="PANTHER" id="PTHR22807:SF30">
    <property type="entry name" value="28S RRNA (CYTOSINE(4447)-C(5))-METHYLTRANSFERASE-RELATED"/>
    <property type="match status" value="1"/>
</dbReference>
<protein>
    <recommendedName>
        <fullName evidence="8">Ribosomal RNA small subunit methyltransferase F</fullName>
        <ecNumber evidence="8">2.1.1.178</ecNumber>
    </recommendedName>
    <alternativeName>
        <fullName evidence="8">16S rRNA m5C1407 methyltransferase</fullName>
    </alternativeName>
    <alternativeName>
        <fullName evidence="8">rRNA (cytosine-C(5)-)-methyltransferase RsmF</fullName>
    </alternativeName>
</protein>
<dbReference type="Gene3D" id="3.40.50.150">
    <property type="entry name" value="Vaccinia Virus protein VP39"/>
    <property type="match status" value="1"/>
</dbReference>
<keyword evidence="7 8" id="KW-0694">RNA-binding</keyword>
<accession>A0A4U1BH99</accession>
<evidence type="ECO:0000256" key="4">
    <source>
        <dbReference type="ARBA" id="ARBA00022603"/>
    </source>
</evidence>
<comment type="function">
    <text evidence="8">Specifically methylates the cytosine at position 1407 (m5C1407) of 16S rRNA.</text>
</comment>
<dbReference type="GO" id="GO:0070475">
    <property type="term" value="P:rRNA base methylation"/>
    <property type="evidence" value="ECO:0007669"/>
    <property type="project" value="TreeGrafter"/>
</dbReference>
<dbReference type="Pfam" id="PF17125">
    <property type="entry name" value="Methyltr_RsmF_N"/>
    <property type="match status" value="1"/>
</dbReference>
<dbReference type="EC" id="2.1.1.178" evidence="8"/>
<reference evidence="11 12" key="1">
    <citation type="submission" date="2019-04" db="EMBL/GenBank/DDBJ databases">
        <authorList>
            <person name="Hwang J.C."/>
        </authorList>
    </citation>
    <scope>NUCLEOTIDE SEQUENCE [LARGE SCALE GENOMIC DNA]</scope>
    <source>
        <strain evidence="11 12">IMCC35001</strain>
    </source>
</reference>
<dbReference type="NCBIfam" id="NF008898">
    <property type="entry name" value="PRK11933.1"/>
    <property type="match status" value="1"/>
</dbReference>
<evidence type="ECO:0000313" key="12">
    <source>
        <dbReference type="Proteomes" id="UP000305674"/>
    </source>
</evidence>
<dbReference type="RefSeq" id="WP_136851750.1">
    <property type="nucleotide sequence ID" value="NZ_SWCI01000002.1"/>
</dbReference>
<dbReference type="InterPro" id="IPR023545">
    <property type="entry name" value="rRNA_ssu_MeTfrase_F"/>
</dbReference>